<dbReference type="InterPro" id="IPR054597">
    <property type="entry name" value="FeeM_cat"/>
</dbReference>
<dbReference type="RefSeq" id="WP_283758556.1">
    <property type="nucleotide sequence ID" value="NZ_JAQOSQ010000010.1"/>
</dbReference>
<keyword evidence="3" id="KW-1185">Reference proteome</keyword>
<reference evidence="2 3" key="1">
    <citation type="submission" date="2023-01" db="EMBL/GenBank/DDBJ databases">
        <title>Novel diversity within Roseofilum (Cyanobacteria; Desertifilaceae) from marine benthic mats with descriptions of four novel species.</title>
        <authorList>
            <person name="Wang Y."/>
            <person name="Berthold D.E."/>
            <person name="Hu J."/>
            <person name="Lefler F.W."/>
            <person name="Laughinghouse H.D. IV."/>
        </authorList>
    </citation>
    <scope>NUCLEOTIDE SEQUENCE [LARGE SCALE GENOMIC DNA]</scope>
    <source>
        <strain evidence="2 3">BLCC-M143</strain>
    </source>
</reference>
<dbReference type="Proteomes" id="UP001232992">
    <property type="component" value="Unassembled WGS sequence"/>
</dbReference>
<dbReference type="EMBL" id="JAQOSQ010000010">
    <property type="protein sequence ID" value="MDJ1183904.1"/>
    <property type="molecule type" value="Genomic_DNA"/>
</dbReference>
<dbReference type="EC" id="2.3.1.-" evidence="2"/>
<dbReference type="Pfam" id="PF21926">
    <property type="entry name" value="FeeM"/>
    <property type="match status" value="1"/>
</dbReference>
<evidence type="ECO:0000313" key="3">
    <source>
        <dbReference type="Proteomes" id="UP001232992"/>
    </source>
</evidence>
<sequence>MNSLDIKPVCEQAQIGLSHKLQKEIFHHELSLFGMEIPDRYDISSLYMHIRESNKLVGTYRIVFPNSEVGMPIEETGFDVRELKGKKICEMSRLVLLKEQRGKIPFYRIIRSASKVAKENQASILLVAILPRNFPLFQRAGFSQVGPPLPDPSVRLSDGEEGAIIPMQMKL</sequence>
<feature type="domain" description="N-acyl amino acid synthase FeeM catalytic core" evidence="1">
    <location>
        <begin position="48"/>
        <end position="154"/>
    </location>
</feature>
<gene>
    <name evidence="2" type="ORF">PMH09_11975</name>
</gene>
<dbReference type="GO" id="GO:0016746">
    <property type="term" value="F:acyltransferase activity"/>
    <property type="evidence" value="ECO:0007669"/>
    <property type="project" value="UniProtKB-KW"/>
</dbReference>
<comment type="caution">
    <text evidence="2">The sequence shown here is derived from an EMBL/GenBank/DDBJ whole genome shotgun (WGS) entry which is preliminary data.</text>
</comment>
<dbReference type="SUPFAM" id="SSF55729">
    <property type="entry name" value="Acyl-CoA N-acyltransferases (Nat)"/>
    <property type="match status" value="1"/>
</dbReference>
<keyword evidence="2" id="KW-0808">Transferase</keyword>
<evidence type="ECO:0000313" key="2">
    <source>
        <dbReference type="EMBL" id="MDJ1183904.1"/>
    </source>
</evidence>
<accession>A0ABT7BZL1</accession>
<protein>
    <submittedName>
        <fullName evidence="2">GNAT family N-acetyltransferase</fullName>
        <ecNumber evidence="2">2.3.1.-</ecNumber>
    </submittedName>
</protein>
<evidence type="ECO:0000259" key="1">
    <source>
        <dbReference type="Pfam" id="PF21926"/>
    </source>
</evidence>
<name>A0ABT7BZL1_9CYAN</name>
<keyword evidence="2" id="KW-0012">Acyltransferase</keyword>
<proteinExistence type="predicted"/>
<dbReference type="Gene3D" id="3.40.630.30">
    <property type="match status" value="1"/>
</dbReference>
<dbReference type="InterPro" id="IPR016181">
    <property type="entry name" value="Acyl_CoA_acyltransferase"/>
</dbReference>
<organism evidence="2 3">
    <name type="scientific">Roseofilum casamattae BLCC-M143</name>
    <dbReference type="NCBI Taxonomy" id="3022442"/>
    <lineage>
        <taxon>Bacteria</taxon>
        <taxon>Bacillati</taxon>
        <taxon>Cyanobacteriota</taxon>
        <taxon>Cyanophyceae</taxon>
        <taxon>Desertifilales</taxon>
        <taxon>Desertifilaceae</taxon>
        <taxon>Roseofilum</taxon>
        <taxon>Roseofilum casamattae</taxon>
    </lineage>
</organism>